<dbReference type="CDD" id="cd00517">
    <property type="entry name" value="ATPS"/>
    <property type="match status" value="1"/>
</dbReference>
<comment type="caution">
    <text evidence="12">The sequence shown here is derived from an EMBL/GenBank/DDBJ whole genome shotgun (WGS) entry which is preliminary data.</text>
</comment>
<dbReference type="NCBIfam" id="TIGR00339">
    <property type="entry name" value="sopT"/>
    <property type="match status" value="1"/>
</dbReference>
<keyword evidence="13" id="KW-1185">Reference proteome</keyword>
<dbReference type="InterPro" id="IPR002650">
    <property type="entry name" value="Sulphate_adenylyltransferase"/>
</dbReference>
<dbReference type="SUPFAM" id="SSF88697">
    <property type="entry name" value="PUA domain-like"/>
    <property type="match status" value="1"/>
</dbReference>
<name>A0A830GWA7_9CREN</name>
<evidence type="ECO:0000313" key="12">
    <source>
        <dbReference type="EMBL" id="GGP22079.1"/>
    </source>
</evidence>
<evidence type="ECO:0000256" key="7">
    <source>
        <dbReference type="ARBA" id="ARBA00031812"/>
    </source>
</evidence>
<feature type="domain" description="ATP-sulfurylase PUA-like" evidence="11">
    <location>
        <begin position="9"/>
        <end position="186"/>
    </location>
</feature>
<dbReference type="RefSeq" id="WP_188596955.1">
    <property type="nucleotide sequence ID" value="NZ_BMNL01000004.1"/>
</dbReference>
<dbReference type="OrthoDB" id="6358at2157"/>
<evidence type="ECO:0000256" key="2">
    <source>
        <dbReference type="ARBA" id="ARBA00012391"/>
    </source>
</evidence>
<sequence length="456" mass="52468">MSLKVSQPPPHGGRLVNAVVDREEGAKMAAGCPAYDIRPTIDPRTGVPIRNAYREVMSIAYGFFSPLDGFMTRNEVESVMRDRRLLSGWLFPFPIIFDVDGEELRRLGVKEGDRLLLRLKGRPFAIIDVEEVWRFDPRDVADRTFGTPERNPEAVRRRFDEKHPGWLIYRSMTGTAVGGRVHVINEPRLKEPYDRFWYPPSASRLEFGRRGWRTVIAHQTRNVPHTGHEHLMKEAAFLGDIEPCNGILVNAIIGAKRLGDFVDEAILEGHEAINKFGYIRPERHLVTMTLWDMRYGNPLESLLHGIIRQNMGCTHHMFGRDHAAVGDYYDPYATQTLWSKGIPSYGLPAPPYDVDRGLKIRPVNIQEFWYCPVCGEIAYSESCGHRDRAERFSGSFVRGLIAEGIEPPPMIFRPEVYQVIVKWWRKFNYPFVNKRYLEAKEAELEVELDPMEVTTR</sequence>
<dbReference type="PANTHER" id="PTHR43509:SF1">
    <property type="entry name" value="SULFATE ADENYLYLTRANSFERASE"/>
    <property type="match status" value="1"/>
</dbReference>
<comment type="pathway">
    <text evidence="1">Sulfur metabolism; hydrogen sulfide biosynthesis; sulfite from sulfate: step 1/3.</text>
</comment>
<organism evidence="12 13">
    <name type="scientific">Thermocladium modestius</name>
    <dbReference type="NCBI Taxonomy" id="62609"/>
    <lineage>
        <taxon>Archaea</taxon>
        <taxon>Thermoproteota</taxon>
        <taxon>Thermoprotei</taxon>
        <taxon>Thermoproteales</taxon>
        <taxon>Thermoproteaceae</taxon>
        <taxon>Thermocladium</taxon>
    </lineage>
</organism>
<evidence type="ECO:0000256" key="4">
    <source>
        <dbReference type="ARBA" id="ARBA00022695"/>
    </source>
</evidence>
<dbReference type="AlphaFoldDB" id="A0A830GWA7"/>
<keyword evidence="5" id="KW-0547">Nucleotide-binding</keyword>
<comment type="similarity">
    <text evidence="8">Belongs to the sulfate adenylyltransferase family.</text>
</comment>
<dbReference type="Gene3D" id="3.40.50.620">
    <property type="entry name" value="HUPs"/>
    <property type="match status" value="1"/>
</dbReference>
<dbReference type="NCBIfam" id="NF003166">
    <property type="entry name" value="PRK04149.1"/>
    <property type="match status" value="1"/>
</dbReference>
<dbReference type="GO" id="GO:0005524">
    <property type="term" value="F:ATP binding"/>
    <property type="evidence" value="ECO:0007669"/>
    <property type="project" value="UniProtKB-KW"/>
</dbReference>
<gene>
    <name evidence="12" type="ORF">GCM10007981_16700</name>
</gene>
<dbReference type="EMBL" id="BMNL01000004">
    <property type="protein sequence ID" value="GGP22079.1"/>
    <property type="molecule type" value="Genomic_DNA"/>
</dbReference>
<keyword evidence="3 12" id="KW-0808">Transferase</keyword>
<keyword evidence="4 12" id="KW-0548">Nucleotidyltransferase</keyword>
<dbReference type="InterPro" id="IPR024951">
    <property type="entry name" value="Sulfurylase_cat_dom"/>
</dbReference>
<dbReference type="Pfam" id="PF01747">
    <property type="entry name" value="ATP-sulfurylase"/>
    <property type="match status" value="1"/>
</dbReference>
<protein>
    <recommendedName>
        <fullName evidence="2">sulfate adenylyltransferase</fullName>
        <ecNumber evidence="2">2.7.7.4</ecNumber>
    </recommendedName>
    <alternativeName>
        <fullName evidence="9">ATP-sulfurylase</fullName>
    </alternativeName>
    <alternativeName>
        <fullName evidence="7">Sulfate adenylate transferase</fullName>
    </alternativeName>
</protein>
<evidence type="ECO:0000313" key="13">
    <source>
        <dbReference type="Proteomes" id="UP000610960"/>
    </source>
</evidence>
<evidence type="ECO:0000256" key="1">
    <source>
        <dbReference type="ARBA" id="ARBA00005048"/>
    </source>
</evidence>
<dbReference type="InterPro" id="IPR025980">
    <property type="entry name" value="ATP-Sase_PUA-like_dom"/>
</dbReference>
<evidence type="ECO:0000256" key="3">
    <source>
        <dbReference type="ARBA" id="ARBA00022679"/>
    </source>
</evidence>
<reference evidence="12" key="1">
    <citation type="journal article" date="2014" name="Int. J. Syst. Evol. Microbiol.">
        <title>Complete genome sequence of Corynebacterium casei LMG S-19264T (=DSM 44701T), isolated from a smear-ripened cheese.</title>
        <authorList>
            <consortium name="US DOE Joint Genome Institute (JGI-PGF)"/>
            <person name="Walter F."/>
            <person name="Albersmeier A."/>
            <person name="Kalinowski J."/>
            <person name="Ruckert C."/>
        </authorList>
    </citation>
    <scope>NUCLEOTIDE SEQUENCE</scope>
    <source>
        <strain evidence="12">JCM 10088</strain>
    </source>
</reference>
<dbReference type="Gene3D" id="3.10.400.10">
    <property type="entry name" value="Sulfate adenylyltransferase"/>
    <property type="match status" value="1"/>
</dbReference>
<dbReference type="InterPro" id="IPR014729">
    <property type="entry name" value="Rossmann-like_a/b/a_fold"/>
</dbReference>
<evidence type="ECO:0000256" key="9">
    <source>
        <dbReference type="ARBA" id="ARBA00041598"/>
    </source>
</evidence>
<evidence type="ECO:0000256" key="8">
    <source>
        <dbReference type="ARBA" id="ARBA00037980"/>
    </source>
</evidence>
<dbReference type="Proteomes" id="UP000610960">
    <property type="component" value="Unassembled WGS sequence"/>
</dbReference>
<reference evidence="12" key="2">
    <citation type="submission" date="2020-09" db="EMBL/GenBank/DDBJ databases">
        <authorList>
            <person name="Sun Q."/>
            <person name="Ohkuma M."/>
        </authorList>
    </citation>
    <scope>NUCLEOTIDE SEQUENCE</scope>
    <source>
        <strain evidence="12">JCM 10088</strain>
    </source>
</reference>
<evidence type="ECO:0000259" key="11">
    <source>
        <dbReference type="Pfam" id="PF14306"/>
    </source>
</evidence>
<dbReference type="SUPFAM" id="SSF52374">
    <property type="entry name" value="Nucleotidylyl transferase"/>
    <property type="match status" value="1"/>
</dbReference>
<feature type="domain" description="Sulphate adenylyltransferase catalytic" evidence="10">
    <location>
        <begin position="195"/>
        <end position="422"/>
    </location>
</feature>
<accession>A0A830GWA7</accession>
<dbReference type="PANTHER" id="PTHR43509">
    <property type="match status" value="1"/>
</dbReference>
<proteinExistence type="inferred from homology"/>
<evidence type="ECO:0000259" key="10">
    <source>
        <dbReference type="Pfam" id="PF01747"/>
    </source>
</evidence>
<dbReference type="Pfam" id="PF14306">
    <property type="entry name" value="PUA_2"/>
    <property type="match status" value="1"/>
</dbReference>
<evidence type="ECO:0000256" key="5">
    <source>
        <dbReference type="ARBA" id="ARBA00022741"/>
    </source>
</evidence>
<dbReference type="GO" id="GO:0004781">
    <property type="term" value="F:sulfate adenylyltransferase (ATP) activity"/>
    <property type="evidence" value="ECO:0007669"/>
    <property type="project" value="UniProtKB-EC"/>
</dbReference>
<evidence type="ECO:0000256" key="6">
    <source>
        <dbReference type="ARBA" id="ARBA00022840"/>
    </source>
</evidence>
<keyword evidence="6" id="KW-0067">ATP-binding</keyword>
<dbReference type="GO" id="GO:0000103">
    <property type="term" value="P:sulfate assimilation"/>
    <property type="evidence" value="ECO:0007669"/>
    <property type="project" value="InterPro"/>
</dbReference>
<dbReference type="EC" id="2.7.7.4" evidence="2"/>
<dbReference type="InterPro" id="IPR015947">
    <property type="entry name" value="PUA-like_sf"/>
</dbReference>